<protein>
    <submittedName>
        <fullName evidence="9">Peptidyl-dipeptidase Dcp</fullName>
    </submittedName>
</protein>
<comment type="caution">
    <text evidence="9">The sequence shown here is derived from an EMBL/GenBank/DDBJ whole genome shotgun (WGS) entry which is preliminary data.</text>
</comment>
<dbReference type="InterPro" id="IPR001567">
    <property type="entry name" value="Pept_M3A_M3B_dom"/>
</dbReference>
<dbReference type="Gene3D" id="1.10.1370.40">
    <property type="match status" value="1"/>
</dbReference>
<dbReference type="PANTHER" id="PTHR43660:SF1">
    <property type="entry name" value="DIPEPTIDYL CARBOXYPEPTIDASE"/>
    <property type="match status" value="1"/>
</dbReference>
<dbReference type="InterPro" id="IPR024079">
    <property type="entry name" value="MetalloPept_cat_dom_sf"/>
</dbReference>
<dbReference type="Pfam" id="PF01432">
    <property type="entry name" value="Peptidase_M3"/>
    <property type="match status" value="1"/>
</dbReference>
<dbReference type="InterPro" id="IPR045090">
    <property type="entry name" value="Pept_M3A_M3B"/>
</dbReference>
<dbReference type="Gene3D" id="1.10.1370.10">
    <property type="entry name" value="Neurolysin, domain 3"/>
    <property type="match status" value="1"/>
</dbReference>
<dbReference type="SUPFAM" id="SSF55486">
    <property type="entry name" value="Metalloproteases ('zincins'), catalytic domain"/>
    <property type="match status" value="1"/>
</dbReference>
<organism evidence="9 10">
    <name type="scientific">Larkinella arboricola</name>
    <dbReference type="NCBI Taxonomy" id="643671"/>
    <lineage>
        <taxon>Bacteria</taxon>
        <taxon>Pseudomonadati</taxon>
        <taxon>Bacteroidota</taxon>
        <taxon>Cytophagia</taxon>
        <taxon>Cytophagales</taxon>
        <taxon>Spirosomataceae</taxon>
        <taxon>Larkinella</taxon>
    </lineage>
</organism>
<dbReference type="GO" id="GO:0004180">
    <property type="term" value="F:carboxypeptidase activity"/>
    <property type="evidence" value="ECO:0007669"/>
    <property type="project" value="TreeGrafter"/>
</dbReference>
<reference evidence="9 10" key="1">
    <citation type="submission" date="2018-06" db="EMBL/GenBank/DDBJ databases">
        <title>Genomic Encyclopedia of Archaeal and Bacterial Type Strains, Phase II (KMG-II): from individual species to whole genera.</title>
        <authorList>
            <person name="Goeker M."/>
        </authorList>
    </citation>
    <scope>NUCLEOTIDE SEQUENCE [LARGE SCALE GENOMIC DNA]</scope>
    <source>
        <strain evidence="9 10">DSM 21851</strain>
    </source>
</reference>
<keyword evidence="6 7" id="KW-0482">Metalloprotease</keyword>
<proteinExistence type="inferred from homology"/>
<dbReference type="Gene3D" id="3.40.390.10">
    <property type="entry name" value="Collagenase (Catalytic Domain)"/>
    <property type="match status" value="1"/>
</dbReference>
<evidence type="ECO:0000313" key="9">
    <source>
        <dbReference type="EMBL" id="RAJ99724.1"/>
    </source>
</evidence>
<evidence type="ECO:0000256" key="1">
    <source>
        <dbReference type="ARBA" id="ARBA00006040"/>
    </source>
</evidence>
<keyword evidence="5 7" id="KW-0862">Zinc</keyword>
<keyword evidence="3 7" id="KW-0479">Metal-binding</keyword>
<dbReference type="AlphaFoldDB" id="A0A327X2C2"/>
<sequence>MGWSENGDRKDNAHKGSGTDYQLFAGIAAHLEYGFFFYRIFVNCGKPYEQTKMFTLRQMTQTAALLMALSPALHAQPSPEKAKMSVNPLLQPFKTPHETVPFDQIKNEYYLPALKDAMAMGRKEIDAIVSNSAAPTFENTVVALERAGQMVSRVSSVMFNLNSAETSPDLQKIVREASPLLTEYGNDITLNEQLFKRIKTVYDQRAKLKLDGEDRMLLEKTYKSFARNGANLKAADKEKFRTINKELSQASLQFGENVLNETNEYILEITDEKDLAGLPEFAREAAKATAKQKGKSGWVFTLQAPSYQPFMTYADNRDLRKKLFVAYNSRGFQSDKNDNQQLIGKMVQLRYDRAKLLGYKTHADFILEESMAGSPEKVKQFLSELAGYAKPVAEKQLAELTRYAKENGFKEERLERWDFGYYSEKLKKEKYALDDEILKPYFKLENVIEGVFTIANKLYGLTFKERKDIPVYNPEVKTYDVFDQDGKFLAVFYGDYFPREGKRSGAWMNDLQGQKIENGVNVRPHIVNVCNFTRPTETKPSLLTFNEVVTLFHEFGHGLHGMLANGKYKRLSGTNVYRDFVELPSQVMENWCYDPEALKLFAKHYQTGEVIPNDLIEKIRASQNFMAGMSNLTQLRYGLLDMYWHGNEPKGETVEQVESHVDSLVNLFPKVPGTAFSPAFSHIFAGGYSAGYYSYKWSEVLDADAFEFFKEKGLSNREAADKFRKNVLEKGGTEKPMELYKKFRGREPSPQAMLRRSGLTL</sequence>
<gene>
    <name evidence="9" type="ORF">LX87_01420</name>
</gene>
<comment type="cofactor">
    <cofactor evidence="7">
        <name>Zn(2+)</name>
        <dbReference type="ChEBI" id="CHEBI:29105"/>
    </cofactor>
    <text evidence="7">Binds 1 zinc ion.</text>
</comment>
<evidence type="ECO:0000256" key="2">
    <source>
        <dbReference type="ARBA" id="ARBA00022670"/>
    </source>
</evidence>
<dbReference type="GO" id="GO:0006508">
    <property type="term" value="P:proteolysis"/>
    <property type="evidence" value="ECO:0007669"/>
    <property type="project" value="UniProtKB-KW"/>
</dbReference>
<dbReference type="CDD" id="cd06456">
    <property type="entry name" value="M3A_DCP"/>
    <property type="match status" value="1"/>
</dbReference>
<accession>A0A327X2C2</accession>
<evidence type="ECO:0000256" key="7">
    <source>
        <dbReference type="RuleBase" id="RU003435"/>
    </source>
</evidence>
<evidence type="ECO:0000259" key="8">
    <source>
        <dbReference type="Pfam" id="PF01432"/>
    </source>
</evidence>
<evidence type="ECO:0000256" key="5">
    <source>
        <dbReference type="ARBA" id="ARBA00022833"/>
    </source>
</evidence>
<keyword evidence="10" id="KW-1185">Reference proteome</keyword>
<keyword evidence="4 7" id="KW-0378">Hydrolase</keyword>
<evidence type="ECO:0000256" key="4">
    <source>
        <dbReference type="ARBA" id="ARBA00022801"/>
    </source>
</evidence>
<feature type="domain" description="Peptidase M3A/M3B catalytic" evidence="8">
    <location>
        <begin position="310"/>
        <end position="758"/>
    </location>
</feature>
<comment type="similarity">
    <text evidence="1 7">Belongs to the peptidase M3 family.</text>
</comment>
<keyword evidence="2 7" id="KW-0645">Protease</keyword>
<evidence type="ECO:0000256" key="3">
    <source>
        <dbReference type="ARBA" id="ARBA00022723"/>
    </source>
</evidence>
<dbReference type="GO" id="GO:0005829">
    <property type="term" value="C:cytosol"/>
    <property type="evidence" value="ECO:0007669"/>
    <property type="project" value="TreeGrafter"/>
</dbReference>
<dbReference type="GO" id="GO:0004222">
    <property type="term" value="F:metalloendopeptidase activity"/>
    <property type="evidence" value="ECO:0007669"/>
    <property type="project" value="InterPro"/>
</dbReference>
<name>A0A327X2C2_LARAB</name>
<evidence type="ECO:0000256" key="6">
    <source>
        <dbReference type="ARBA" id="ARBA00023049"/>
    </source>
</evidence>
<dbReference type="GO" id="GO:0046872">
    <property type="term" value="F:metal ion binding"/>
    <property type="evidence" value="ECO:0007669"/>
    <property type="project" value="UniProtKB-UniRule"/>
</dbReference>
<dbReference type="PANTHER" id="PTHR43660">
    <property type="entry name" value="DIPEPTIDYL CARBOXYPEPTIDASE"/>
    <property type="match status" value="1"/>
</dbReference>
<dbReference type="InterPro" id="IPR034005">
    <property type="entry name" value="M3A_DCP"/>
</dbReference>
<dbReference type="EMBL" id="QLMC01000002">
    <property type="protein sequence ID" value="RAJ99724.1"/>
    <property type="molecule type" value="Genomic_DNA"/>
</dbReference>
<dbReference type="InterPro" id="IPR024077">
    <property type="entry name" value="Neurolysin/TOP_dom2"/>
</dbReference>
<evidence type="ECO:0000313" key="10">
    <source>
        <dbReference type="Proteomes" id="UP000248790"/>
    </source>
</evidence>
<dbReference type="FunFam" id="3.40.390.10:FF:000009">
    <property type="entry name" value="Oligopeptidase A"/>
    <property type="match status" value="1"/>
</dbReference>
<dbReference type="Proteomes" id="UP000248790">
    <property type="component" value="Unassembled WGS sequence"/>
</dbReference>